<organism evidence="1 2">
    <name type="scientific">Vaccinium darrowii</name>
    <dbReference type="NCBI Taxonomy" id="229202"/>
    <lineage>
        <taxon>Eukaryota</taxon>
        <taxon>Viridiplantae</taxon>
        <taxon>Streptophyta</taxon>
        <taxon>Embryophyta</taxon>
        <taxon>Tracheophyta</taxon>
        <taxon>Spermatophyta</taxon>
        <taxon>Magnoliopsida</taxon>
        <taxon>eudicotyledons</taxon>
        <taxon>Gunneridae</taxon>
        <taxon>Pentapetalae</taxon>
        <taxon>asterids</taxon>
        <taxon>Ericales</taxon>
        <taxon>Ericaceae</taxon>
        <taxon>Vaccinioideae</taxon>
        <taxon>Vaccinieae</taxon>
        <taxon>Vaccinium</taxon>
    </lineage>
</organism>
<name>A0ACB7Z771_9ERIC</name>
<reference evidence="1 2" key="1">
    <citation type="journal article" date="2021" name="Hortic Res">
        <title>High-quality reference genome and annotation aids understanding of berry development for evergreen blueberry (Vaccinium darrowii).</title>
        <authorList>
            <person name="Yu J."/>
            <person name="Hulse-Kemp A.M."/>
            <person name="Babiker E."/>
            <person name="Staton M."/>
        </authorList>
    </citation>
    <scope>NUCLEOTIDE SEQUENCE [LARGE SCALE GENOMIC DNA]</scope>
    <source>
        <strain evidence="2">cv. NJ 8807/NJ 8810</strain>
        <tissue evidence="1">Young leaf</tissue>
    </source>
</reference>
<sequence length="524" mass="59225">MADNRDFRPWESGLRIDLPEFQGGLTPEEFLDWVAAMDEVLEFKQVPEDKRVSLVATRFRGRAAAWWQQLKQTRMRQGKGKISSWEKLKKKMRVAFLPHNYSRLMYQRLQNLRQNSRSVDDYTTEFHQLVARNDLAETEEQLVSRSVGGLREQFQFTLNMFELFSISDAYQKALQIEKQAICRPSSTPWSATAQPTVGNTSTKPIASLPPTNLPTIRAGASSGSGSKCFKCGEPGHRAFECRKGERPGKALFVDSDGIVNEQCEPSKLGQSLLKPRHYSFLSGPPSLYLVTQLMESALLSSRKGKEKVTYATGGKRALVQPLRDRNIGVVIRNEQDNNVAHVNEQSIEATARKWRATRAGKENENLQAFHFALSSTFVWAQVGNVISNVALAQRARRERELLLKQSTTHRSDQRLPGDCEPDNNVITINEVAPAGNEISKASWAQRARRERERILKQSLPGYLQLRHHTNLPSLTPRRRHFDSLEQEPNATTVTLSAQRRKMVSQSVASSSYGNDVLTAPRSPR</sequence>
<proteinExistence type="predicted"/>
<dbReference type="EMBL" id="CM037154">
    <property type="protein sequence ID" value="KAH7861583.1"/>
    <property type="molecule type" value="Genomic_DNA"/>
</dbReference>
<dbReference type="Proteomes" id="UP000828048">
    <property type="component" value="Chromosome 4"/>
</dbReference>
<keyword evidence="2" id="KW-1185">Reference proteome</keyword>
<comment type="caution">
    <text evidence="1">The sequence shown here is derived from an EMBL/GenBank/DDBJ whole genome shotgun (WGS) entry which is preliminary data.</text>
</comment>
<evidence type="ECO:0000313" key="2">
    <source>
        <dbReference type="Proteomes" id="UP000828048"/>
    </source>
</evidence>
<evidence type="ECO:0000313" key="1">
    <source>
        <dbReference type="EMBL" id="KAH7861583.1"/>
    </source>
</evidence>
<protein>
    <submittedName>
        <fullName evidence="1">Uncharacterized protein</fullName>
    </submittedName>
</protein>
<gene>
    <name evidence="1" type="ORF">Vadar_028025</name>
</gene>
<accession>A0ACB7Z771</accession>